<keyword evidence="1" id="KW-0812">Transmembrane</keyword>
<organism evidence="2 3">
    <name type="scientific">Streptomyces venezuelae</name>
    <dbReference type="NCBI Taxonomy" id="54571"/>
    <lineage>
        <taxon>Bacteria</taxon>
        <taxon>Bacillati</taxon>
        <taxon>Actinomycetota</taxon>
        <taxon>Actinomycetes</taxon>
        <taxon>Kitasatosporales</taxon>
        <taxon>Streptomycetaceae</taxon>
        <taxon>Streptomyces</taxon>
    </lineage>
</organism>
<reference evidence="2 3" key="1">
    <citation type="submission" date="2018-05" db="EMBL/GenBank/DDBJ databases">
        <title>Streptomyces venezuelae.</title>
        <authorList>
            <person name="Kim W."/>
            <person name="Lee N."/>
            <person name="Cho B.-K."/>
        </authorList>
    </citation>
    <scope>NUCLEOTIDE SEQUENCE [LARGE SCALE GENOMIC DNA]</scope>
    <source>
        <strain evidence="2 3">ATCC 14583</strain>
    </source>
</reference>
<gene>
    <name evidence="2" type="ORF">DEJ47_04365</name>
</gene>
<evidence type="ECO:0000313" key="2">
    <source>
        <dbReference type="EMBL" id="QES25785.1"/>
    </source>
</evidence>
<name>A0A5P2B5L7_STRVZ</name>
<evidence type="ECO:0000313" key="3">
    <source>
        <dbReference type="Proteomes" id="UP000323046"/>
    </source>
</evidence>
<keyword evidence="1" id="KW-0472">Membrane</keyword>
<proteinExistence type="predicted"/>
<dbReference type="Proteomes" id="UP000323046">
    <property type="component" value="Chromosome"/>
</dbReference>
<accession>A0A5P2B5L7</accession>
<feature type="transmembrane region" description="Helical" evidence="1">
    <location>
        <begin position="12"/>
        <end position="36"/>
    </location>
</feature>
<dbReference type="EMBL" id="CP029193">
    <property type="protein sequence ID" value="QES25785.1"/>
    <property type="molecule type" value="Genomic_DNA"/>
</dbReference>
<evidence type="ECO:0000256" key="1">
    <source>
        <dbReference type="SAM" id="Phobius"/>
    </source>
</evidence>
<keyword evidence="3" id="KW-1185">Reference proteome</keyword>
<dbReference type="OrthoDB" id="9996007at2"/>
<dbReference type="AlphaFoldDB" id="A0A5P2B5L7"/>
<protein>
    <submittedName>
        <fullName evidence="2">Uncharacterized protein</fullName>
    </submittedName>
</protein>
<sequence>MAESRIPPADRLMLGLSLLASAVGIAFVVIGVTMFWGPLREVLLAPVAICVGAVVYFLSRALWWTLRGFPPQAES</sequence>
<feature type="transmembrane region" description="Helical" evidence="1">
    <location>
        <begin position="42"/>
        <end position="63"/>
    </location>
</feature>
<keyword evidence="1" id="KW-1133">Transmembrane helix</keyword>